<dbReference type="PATRIC" id="fig|742737.3.peg.1319"/>
<organism evidence="3 4">
    <name type="scientific">Hungatella hathewayi WAL-18680</name>
    <dbReference type="NCBI Taxonomy" id="742737"/>
    <lineage>
        <taxon>Bacteria</taxon>
        <taxon>Bacillati</taxon>
        <taxon>Bacillota</taxon>
        <taxon>Clostridia</taxon>
        <taxon>Lachnospirales</taxon>
        <taxon>Lachnospiraceae</taxon>
        <taxon>Hungatella</taxon>
    </lineage>
</organism>
<dbReference type="EMBL" id="ADLN01000012">
    <property type="protein sequence ID" value="EHI60745.1"/>
    <property type="molecule type" value="Genomic_DNA"/>
</dbReference>
<dbReference type="PROSITE" id="PS51257">
    <property type="entry name" value="PROKAR_LIPOPROTEIN"/>
    <property type="match status" value="1"/>
</dbReference>
<dbReference type="CDD" id="cd13585">
    <property type="entry name" value="PBP2_TMBP_like"/>
    <property type="match status" value="1"/>
</dbReference>
<proteinExistence type="predicted"/>
<dbReference type="HOGENOM" id="CLU_031285_10_1_9"/>
<keyword evidence="2" id="KW-0732">Signal</keyword>
<reference evidence="3 4" key="1">
    <citation type="submission" date="2011-08" db="EMBL/GenBank/DDBJ databases">
        <title>The Genome Sequence of Clostridium hathewayi WAL-18680.</title>
        <authorList>
            <consortium name="The Broad Institute Genome Sequencing Platform"/>
            <person name="Earl A."/>
            <person name="Ward D."/>
            <person name="Feldgarden M."/>
            <person name="Gevers D."/>
            <person name="Finegold S.M."/>
            <person name="Summanen P.H."/>
            <person name="Molitoris D.R."/>
            <person name="Song M."/>
            <person name="Daigneault M."/>
            <person name="Allen-Vercoe E."/>
            <person name="Young S.K."/>
            <person name="Zeng Q."/>
            <person name="Gargeya S."/>
            <person name="Fitzgerald M."/>
            <person name="Haas B."/>
            <person name="Abouelleil A."/>
            <person name="Alvarado L."/>
            <person name="Arachchi H.M."/>
            <person name="Berlin A."/>
            <person name="Brown A."/>
            <person name="Chapman S.B."/>
            <person name="Chen Z."/>
            <person name="Dunbar C."/>
            <person name="Freedman E."/>
            <person name="Gearin G."/>
            <person name="Gellesch M."/>
            <person name="Goldberg J."/>
            <person name="Griggs A."/>
            <person name="Gujja S."/>
            <person name="Heiman D."/>
            <person name="Howarth C."/>
            <person name="Larson L."/>
            <person name="Lui A."/>
            <person name="MacDonald P.J.P."/>
            <person name="Montmayeur A."/>
            <person name="Murphy C."/>
            <person name="Neiman D."/>
            <person name="Pearson M."/>
            <person name="Priest M."/>
            <person name="Roberts A."/>
            <person name="Saif S."/>
            <person name="Shea T."/>
            <person name="Shenoy N."/>
            <person name="Sisk P."/>
            <person name="Stolte C."/>
            <person name="Sykes S."/>
            <person name="Wortman J."/>
            <person name="Nusbaum C."/>
            <person name="Birren B."/>
        </authorList>
    </citation>
    <scope>NUCLEOTIDE SEQUENCE [LARGE SCALE GENOMIC DNA]</scope>
    <source>
        <strain evidence="3 4">WAL-18680</strain>
    </source>
</reference>
<evidence type="ECO:0000256" key="2">
    <source>
        <dbReference type="SAM" id="SignalP"/>
    </source>
</evidence>
<dbReference type="OrthoDB" id="367242at2"/>
<dbReference type="InterPro" id="IPR006059">
    <property type="entry name" value="SBP"/>
</dbReference>
<feature type="chain" id="PRO_5039206839" description="Extracellular solute-binding protein" evidence="2">
    <location>
        <begin position="25"/>
        <end position="465"/>
    </location>
</feature>
<dbReference type="InterPro" id="IPR050490">
    <property type="entry name" value="Bact_solute-bd_prot1"/>
</dbReference>
<name>G5ICX4_9FIRM</name>
<dbReference type="RefSeq" id="WP_006779293.1">
    <property type="nucleotide sequence ID" value="NZ_CP040506.1"/>
</dbReference>
<dbReference type="Proteomes" id="UP000005384">
    <property type="component" value="Unassembled WGS sequence"/>
</dbReference>
<comment type="caution">
    <text evidence="3">The sequence shown here is derived from an EMBL/GenBank/DDBJ whole genome shotgun (WGS) entry which is preliminary data.</text>
</comment>
<dbReference type="AlphaFoldDB" id="G5ICX4"/>
<feature type="compositionally biased region" description="Basic and acidic residues" evidence="1">
    <location>
        <begin position="38"/>
        <end position="53"/>
    </location>
</feature>
<gene>
    <name evidence="3" type="ORF">HMPREF9473_01309</name>
</gene>
<feature type="signal peptide" evidence="2">
    <location>
        <begin position="1"/>
        <end position="24"/>
    </location>
</feature>
<dbReference type="Gene3D" id="3.40.190.10">
    <property type="entry name" value="Periplasmic binding protein-like II"/>
    <property type="match status" value="2"/>
</dbReference>
<protein>
    <recommendedName>
        <fullName evidence="5">Extracellular solute-binding protein</fullName>
    </recommendedName>
</protein>
<evidence type="ECO:0000313" key="4">
    <source>
        <dbReference type="Proteomes" id="UP000005384"/>
    </source>
</evidence>
<dbReference type="SUPFAM" id="SSF53850">
    <property type="entry name" value="Periplasmic binding protein-like II"/>
    <property type="match status" value="1"/>
</dbReference>
<dbReference type="Pfam" id="PF13416">
    <property type="entry name" value="SBP_bac_8"/>
    <property type="match status" value="1"/>
</dbReference>
<sequence>MKKFVRQMVSVGMGAIILGLTACSGGGTQAPAQTQKESVTDDKTAKGEKTGNSEKPELVFWELPYGPADTYGPALQKILDKYNSEDHSATVRLQMLSWSGFMEQYQTSIAAGSPPDITSSISYRIANWAEAGEVLDVTDIVEKWKQDGDEILDDFLPGTLEIGMNDGKYYAFPYVTNATTVYYRTDILEDELGFKDLDKPVSWEQLFEMCEAVKEKYNGEVIPFSFCTLDQNSSNAMINVLFSNGTSWVDSEGKQGALDDPKALESMEFFRKMKDNGYFPDGMVTYNQADLEKLYQSGKVAMVWNAPASHVAADKELVAKTKMMGPVYGPSADKPRYVMRTGGVMGFAQTKYPEETKEFLEWFVKNNLGIFTEGHGGLLPLRKSFLEDPFFQSDWEMSEYSKYSDYYEDITWPAPFSPAAADRILMENIIGQPEEALLMGSTDQAGDLEKAQEALNKIFDEYNGN</sequence>
<evidence type="ECO:0000313" key="3">
    <source>
        <dbReference type="EMBL" id="EHI60745.1"/>
    </source>
</evidence>
<dbReference type="PANTHER" id="PTHR43649">
    <property type="entry name" value="ARABINOSE-BINDING PROTEIN-RELATED"/>
    <property type="match status" value="1"/>
</dbReference>
<evidence type="ECO:0000256" key="1">
    <source>
        <dbReference type="SAM" id="MobiDB-lite"/>
    </source>
</evidence>
<evidence type="ECO:0008006" key="5">
    <source>
        <dbReference type="Google" id="ProtNLM"/>
    </source>
</evidence>
<dbReference type="PANTHER" id="PTHR43649:SF12">
    <property type="entry name" value="DIACETYLCHITOBIOSE BINDING PROTEIN DASA"/>
    <property type="match status" value="1"/>
</dbReference>
<feature type="region of interest" description="Disordered" evidence="1">
    <location>
        <begin position="27"/>
        <end position="53"/>
    </location>
</feature>
<accession>G5ICX4</accession>
<keyword evidence="4" id="KW-1185">Reference proteome</keyword>